<dbReference type="RefSeq" id="WP_000760770.1">
    <property type="nucleotide sequence ID" value="NZ_SRLF01000012.1"/>
</dbReference>
<gene>
    <name evidence="1" type="ORF">NCTC13830_00957</name>
</gene>
<dbReference type="EMBL" id="UHDO01000001">
    <property type="protein sequence ID" value="SUM43415.1"/>
    <property type="molecule type" value="Genomic_DNA"/>
</dbReference>
<organism evidence="1 2">
    <name type="scientific">Staphylococcus petrasii</name>
    <dbReference type="NCBI Taxonomy" id="1276936"/>
    <lineage>
        <taxon>Bacteria</taxon>
        <taxon>Bacillati</taxon>
        <taxon>Bacillota</taxon>
        <taxon>Bacilli</taxon>
        <taxon>Bacillales</taxon>
        <taxon>Staphylococcaceae</taxon>
        <taxon>Staphylococcus</taxon>
    </lineage>
</organism>
<evidence type="ECO:0000313" key="2">
    <source>
        <dbReference type="Proteomes" id="UP000254047"/>
    </source>
</evidence>
<dbReference type="Proteomes" id="UP000254047">
    <property type="component" value="Unassembled WGS sequence"/>
</dbReference>
<reference evidence="1 2" key="1">
    <citation type="submission" date="2018-06" db="EMBL/GenBank/DDBJ databases">
        <authorList>
            <consortium name="Pathogen Informatics"/>
            <person name="Doyle S."/>
        </authorList>
    </citation>
    <scope>NUCLEOTIDE SEQUENCE [LARGE SCALE GENOMIC DNA]</scope>
    <source>
        <strain evidence="1 2">NCTC13830</strain>
    </source>
</reference>
<name>A0A380FXF2_9STAP</name>
<dbReference type="AlphaFoldDB" id="A0A380FXF2"/>
<proteinExistence type="predicted"/>
<sequence length="58" mass="6939">MKKYRIVIEGERDFTEEELLQFSNENIFDIVTVLRANEEGRTIVIKSTKDFNIQFKEI</sequence>
<accession>A0A380FXF2</accession>
<evidence type="ECO:0000313" key="1">
    <source>
        <dbReference type="EMBL" id="SUM43415.1"/>
    </source>
</evidence>
<protein>
    <submittedName>
        <fullName evidence="1">Phage protein</fullName>
    </submittedName>
</protein>